<dbReference type="PROSITE" id="PS51900">
    <property type="entry name" value="CB"/>
    <property type="match status" value="1"/>
</dbReference>
<evidence type="ECO:0000313" key="8">
    <source>
        <dbReference type="EMBL" id="WYX99480.1"/>
    </source>
</evidence>
<dbReference type="Gene3D" id="1.10.443.10">
    <property type="entry name" value="Intergrase catalytic core"/>
    <property type="match status" value="1"/>
</dbReference>
<dbReference type="GO" id="GO:0003677">
    <property type="term" value="F:DNA binding"/>
    <property type="evidence" value="ECO:0007669"/>
    <property type="project" value="UniProtKB-UniRule"/>
</dbReference>
<comment type="similarity">
    <text evidence="5">Belongs to the 'phage' integrase family. XerA subfamily.</text>
</comment>
<keyword evidence="3 5" id="KW-0238">DNA-binding</keyword>
<dbReference type="KEGG" id="omr:OXIME_000011"/>
<feature type="domain" description="Tyr recombinase" evidence="6">
    <location>
        <begin position="98"/>
        <end position="275"/>
    </location>
</feature>
<dbReference type="Pfam" id="PF00589">
    <property type="entry name" value="Phage_integrase"/>
    <property type="match status" value="1"/>
</dbReference>
<dbReference type="InterPro" id="IPR050090">
    <property type="entry name" value="Tyrosine_recombinase_XerCD"/>
</dbReference>
<evidence type="ECO:0000256" key="4">
    <source>
        <dbReference type="ARBA" id="ARBA00023172"/>
    </source>
</evidence>
<dbReference type="PROSITE" id="PS51898">
    <property type="entry name" value="TYR_RECOMBINASE"/>
    <property type="match status" value="1"/>
</dbReference>
<feature type="active site" evidence="5">
    <location>
        <position position="134"/>
    </location>
</feature>
<feature type="domain" description="Core-binding (CB)" evidence="7">
    <location>
        <begin position="1"/>
        <end position="83"/>
    </location>
</feature>
<protein>
    <recommendedName>
        <fullName evidence="5">Tyrosine recombinase XerA</fullName>
    </recommendedName>
</protein>
<accession>A0AAX4NFG6</accession>
<dbReference type="GeneID" id="95966735"/>
<dbReference type="GO" id="GO:0006313">
    <property type="term" value="P:DNA transposition"/>
    <property type="evidence" value="ECO:0007669"/>
    <property type="project" value="UniProtKB-UniRule"/>
</dbReference>
<dbReference type="GO" id="GO:0009037">
    <property type="term" value="F:tyrosine-based site-specific recombinase activity"/>
    <property type="evidence" value="ECO:0007669"/>
    <property type="project" value="UniProtKB-UniRule"/>
</dbReference>
<dbReference type="RefSeq" id="WP_393971454.1">
    <property type="nucleotide sequence ID" value="NZ_CP133772.1"/>
</dbReference>
<evidence type="ECO:0000256" key="3">
    <source>
        <dbReference type="ARBA" id="ARBA00023125"/>
    </source>
</evidence>
<dbReference type="PANTHER" id="PTHR30349">
    <property type="entry name" value="PHAGE INTEGRASE-RELATED"/>
    <property type="match status" value="1"/>
</dbReference>
<feature type="active site" evidence="5">
    <location>
        <position position="253"/>
    </location>
</feature>
<proteinExistence type="inferred from homology"/>
<keyword evidence="9" id="KW-1185">Reference proteome</keyword>
<comment type="function">
    <text evidence="5">Site-specific tyrosine recombinase, which acts by catalyzing the cutting and rejoining of the recombining DNA molecules.</text>
</comment>
<evidence type="ECO:0000259" key="6">
    <source>
        <dbReference type="PROSITE" id="PS51898"/>
    </source>
</evidence>
<dbReference type="Pfam" id="PF13495">
    <property type="entry name" value="Phage_int_SAM_4"/>
    <property type="match status" value="1"/>
</dbReference>
<dbReference type="InterPro" id="IPR013762">
    <property type="entry name" value="Integrase-like_cat_sf"/>
</dbReference>
<evidence type="ECO:0000256" key="2">
    <source>
        <dbReference type="ARBA" id="ARBA00022908"/>
    </source>
</evidence>
<dbReference type="HAMAP" id="MF_02055">
    <property type="entry name" value="Recomb_XerA"/>
    <property type="match status" value="1"/>
</dbReference>
<keyword evidence="1 5" id="KW-0963">Cytoplasm</keyword>
<dbReference type="InterPro" id="IPR011010">
    <property type="entry name" value="DNA_brk_join_enz"/>
</dbReference>
<sequence>MDKMEIVEKFTFYMRGERKSLYTIKEYRSMATMFLNFTKKKLKDTGPEDIENFKHYLATERKFSKNSQYIAIHALKLLFRSNGITPPINLMPPKRSLKMPNYLSEKEAGSLIETSKKDLTTNLIVSLLLYTGLRVGELCRINIENIDTEEGIITVKGGKGDRDRIVIIPEICKNLAHEYLMKRFKRTTGDNAFLISQKNTRFHPSTIERIVKRVSKEAGIQKKVTPHVLRHTFATTVLRMGGDIRFIQQILGHASVATTQIYTHVDENTLKEMYNKFGPKF</sequence>
<dbReference type="InterPro" id="IPR044068">
    <property type="entry name" value="CB"/>
</dbReference>
<reference evidence="8 9" key="1">
    <citation type="submission" date="2023-09" db="EMBL/GenBank/DDBJ databases">
        <authorList>
            <person name="Golyshina O.V."/>
            <person name="Lunev E.A."/>
            <person name="Bargiela R."/>
            <person name="Gaines M.C."/>
            <person name="Daum B."/>
            <person name="Bale N.J."/>
            <person name="Koenen M."/>
            <person name="Sinninghe Damst J.S."/>
            <person name="Yakimov M."/>
            <person name="Golyshin P.N."/>
        </authorList>
    </citation>
    <scope>NUCLEOTIDE SEQUENCE [LARGE SCALE GENOMIC DNA]</scope>
    <source>
        <strain evidence="8 9">M1</strain>
    </source>
</reference>
<dbReference type="InterPro" id="IPR004107">
    <property type="entry name" value="Integrase_SAM-like_N"/>
</dbReference>
<evidence type="ECO:0000256" key="1">
    <source>
        <dbReference type="ARBA" id="ARBA00022490"/>
    </source>
</evidence>
<dbReference type="InterPro" id="IPR002104">
    <property type="entry name" value="Integrase_catalytic"/>
</dbReference>
<feature type="active site" evidence="5">
    <location>
        <position position="227"/>
    </location>
</feature>
<dbReference type="Proteomes" id="UP001451606">
    <property type="component" value="Chromosome"/>
</dbReference>
<dbReference type="GO" id="GO:0005737">
    <property type="term" value="C:cytoplasm"/>
    <property type="evidence" value="ECO:0007669"/>
    <property type="project" value="UniProtKB-SubCell"/>
</dbReference>
<comment type="subcellular location">
    <subcellularLocation>
        <location evidence="5">Cytoplasm</location>
    </subcellularLocation>
</comment>
<feature type="active site" evidence="5">
    <location>
        <position position="159"/>
    </location>
</feature>
<dbReference type="SUPFAM" id="SSF56349">
    <property type="entry name" value="DNA breaking-rejoining enzymes"/>
    <property type="match status" value="1"/>
</dbReference>
<evidence type="ECO:0000256" key="5">
    <source>
        <dbReference type="HAMAP-Rule" id="MF_02055"/>
    </source>
</evidence>
<dbReference type="InterPro" id="IPR033686">
    <property type="entry name" value="XerA"/>
</dbReference>
<feature type="active site" evidence="5">
    <location>
        <position position="230"/>
    </location>
</feature>
<dbReference type="AlphaFoldDB" id="A0AAX4NFG6"/>
<dbReference type="PANTHER" id="PTHR30349:SF41">
    <property type="entry name" value="INTEGRASE_RECOMBINASE PROTEIN MJ0367-RELATED"/>
    <property type="match status" value="1"/>
</dbReference>
<gene>
    <name evidence="5" type="primary">xerA</name>
    <name evidence="8" type="ORF">OXIME_000011</name>
</gene>
<organism evidence="8 9">
    <name type="scientific">Oxyplasma meridianum</name>
    <dbReference type="NCBI Taxonomy" id="3073602"/>
    <lineage>
        <taxon>Archaea</taxon>
        <taxon>Methanobacteriati</taxon>
        <taxon>Thermoplasmatota</taxon>
        <taxon>Thermoplasmata</taxon>
        <taxon>Thermoplasmatales</taxon>
        <taxon>Thermoplasmataceae</taxon>
        <taxon>Oxyplasma</taxon>
    </lineage>
</organism>
<keyword evidence="2 5" id="KW-0229">DNA integration</keyword>
<dbReference type="Gene3D" id="1.10.150.130">
    <property type="match status" value="1"/>
</dbReference>
<feature type="active site" description="O-(3'-phospho-DNA)-tyrosine intermediate" evidence="5">
    <location>
        <position position="262"/>
    </location>
</feature>
<evidence type="ECO:0000313" key="9">
    <source>
        <dbReference type="Proteomes" id="UP001451606"/>
    </source>
</evidence>
<keyword evidence="4 5" id="KW-0233">DNA recombination</keyword>
<dbReference type="InterPro" id="IPR010998">
    <property type="entry name" value="Integrase_recombinase_N"/>
</dbReference>
<dbReference type="EMBL" id="CP133772">
    <property type="protein sequence ID" value="WYX99480.1"/>
    <property type="molecule type" value="Genomic_DNA"/>
</dbReference>
<name>A0AAX4NFG6_9ARCH</name>
<dbReference type="NCBIfam" id="NF040815">
    <property type="entry name" value="recomb_XerA_Arch"/>
    <property type="match status" value="1"/>
</dbReference>
<evidence type="ECO:0000259" key="7">
    <source>
        <dbReference type="PROSITE" id="PS51900"/>
    </source>
</evidence>